<dbReference type="Pfam" id="PF08659">
    <property type="entry name" value="KR"/>
    <property type="match status" value="2"/>
</dbReference>
<dbReference type="SMART" id="SM00822">
    <property type="entry name" value="PKS_KR"/>
    <property type="match status" value="1"/>
</dbReference>
<sequence length="376" mass="40744">MQPGKHRGKLVLSLANGTQAPVVRKARDALRLDPKATYPLVGGLGGLGRSLAREFIKCGARNIAIISRSGDTNTEARATIDKLCELGAHIKAYRGDVGDEKSFLAAMDQCLRDMPEIKGLIHMAMVLRDIGTWNLNRFFDHDRPLDFFIICSSLSGIFGNASQAQYAAGNTYQDALAHYRCAHGLKAGAGNVQQWKDVLGIREPAFHALVKSLIIRQQDRGNTCPAQVCTGLGSGDLIATHGVARPYWFNDARSGPLAATSVAVQSSAGSFEQEGVVSLESRLAKAGSKEQAIEIITEALVMKIVEILPMPSSEVDPSRPMYRYGVDSLVALEVRNWITREMKANIPLLEILAAEPVNTFAGNIAKKSKLIMDSKS</sequence>
<dbReference type="GeneID" id="63799486"/>
<protein>
    <recommendedName>
        <fullName evidence="3">Carrier domain-containing protein</fullName>
    </recommendedName>
</protein>
<dbReference type="PROSITE" id="PS50075">
    <property type="entry name" value="CARRIER"/>
    <property type="match status" value="1"/>
</dbReference>
<dbReference type="GO" id="GO:0031177">
    <property type="term" value="F:phosphopantetheine binding"/>
    <property type="evidence" value="ECO:0007669"/>
    <property type="project" value="InterPro"/>
</dbReference>
<dbReference type="GO" id="GO:0004312">
    <property type="term" value="F:fatty acid synthase activity"/>
    <property type="evidence" value="ECO:0007669"/>
    <property type="project" value="TreeGrafter"/>
</dbReference>
<dbReference type="Gene3D" id="3.40.50.720">
    <property type="entry name" value="NAD(P)-binding Rossmann-like Domain"/>
    <property type="match status" value="1"/>
</dbReference>
<reference evidence="4 5" key="1">
    <citation type="journal article" date="2017" name="Biotechnol. Biofuels">
        <title>Differential beta-glucosidase expression as a function of carbon source availability in Talaromyces amestolkiae: a genomic and proteomic approach.</title>
        <authorList>
            <person name="de Eugenio L.I."/>
            <person name="Mendez-Liter J.A."/>
            <person name="Nieto-Dominguez M."/>
            <person name="Alonso L."/>
            <person name="Gil-Munoz J."/>
            <person name="Barriuso J."/>
            <person name="Prieto A."/>
            <person name="Martinez M.J."/>
        </authorList>
    </citation>
    <scope>NUCLEOTIDE SEQUENCE [LARGE SCALE GENOMIC DNA]</scope>
    <source>
        <strain evidence="4 5">CIB</strain>
    </source>
</reference>
<dbReference type="InterPro" id="IPR006162">
    <property type="entry name" value="Ppantetheine_attach_site"/>
</dbReference>
<dbReference type="Proteomes" id="UP000249363">
    <property type="component" value="Unassembled WGS sequence"/>
</dbReference>
<evidence type="ECO:0000259" key="3">
    <source>
        <dbReference type="PROSITE" id="PS50075"/>
    </source>
</evidence>
<dbReference type="PANTHER" id="PTHR43775:SF37">
    <property type="entry name" value="SI:DKEY-61P9.11"/>
    <property type="match status" value="1"/>
</dbReference>
<dbReference type="InterPro" id="IPR036291">
    <property type="entry name" value="NAD(P)-bd_dom_sf"/>
</dbReference>
<dbReference type="Gene3D" id="1.10.1200.10">
    <property type="entry name" value="ACP-like"/>
    <property type="match status" value="1"/>
</dbReference>
<dbReference type="STRING" id="1196081.A0A364LEL4"/>
<evidence type="ECO:0000256" key="2">
    <source>
        <dbReference type="ARBA" id="ARBA00022553"/>
    </source>
</evidence>
<dbReference type="InterPro" id="IPR050091">
    <property type="entry name" value="PKS_NRPS_Biosynth_Enz"/>
</dbReference>
<comment type="caution">
    <text evidence="4">The sequence shown here is derived from an EMBL/GenBank/DDBJ whole genome shotgun (WGS) entry which is preliminary data.</text>
</comment>
<dbReference type="InterPro" id="IPR013968">
    <property type="entry name" value="PKS_KR"/>
</dbReference>
<dbReference type="InterPro" id="IPR036736">
    <property type="entry name" value="ACP-like_sf"/>
</dbReference>
<name>A0A364LEL4_TALAM</name>
<dbReference type="RefSeq" id="XP_040738774.1">
    <property type="nucleotide sequence ID" value="XM_040872884.1"/>
</dbReference>
<evidence type="ECO:0000313" key="5">
    <source>
        <dbReference type="Proteomes" id="UP000249363"/>
    </source>
</evidence>
<dbReference type="OrthoDB" id="329835at2759"/>
<feature type="domain" description="Carrier" evidence="3">
    <location>
        <begin position="291"/>
        <end position="368"/>
    </location>
</feature>
<keyword evidence="2" id="KW-0597">Phosphoprotein</keyword>
<proteinExistence type="predicted"/>
<dbReference type="InterPro" id="IPR009081">
    <property type="entry name" value="PP-bd_ACP"/>
</dbReference>
<dbReference type="EMBL" id="MIKG01000031">
    <property type="protein sequence ID" value="RAO74260.1"/>
    <property type="molecule type" value="Genomic_DNA"/>
</dbReference>
<dbReference type="PROSITE" id="PS00012">
    <property type="entry name" value="PHOSPHOPANTETHEINE"/>
    <property type="match status" value="1"/>
</dbReference>
<dbReference type="Pfam" id="PF23297">
    <property type="entry name" value="ACP_SdgA_C"/>
    <property type="match status" value="1"/>
</dbReference>
<evidence type="ECO:0000256" key="1">
    <source>
        <dbReference type="ARBA" id="ARBA00022450"/>
    </source>
</evidence>
<evidence type="ECO:0000313" key="4">
    <source>
        <dbReference type="EMBL" id="RAO74260.1"/>
    </source>
</evidence>
<dbReference type="SMART" id="SM00823">
    <property type="entry name" value="PKS_PP"/>
    <property type="match status" value="1"/>
</dbReference>
<dbReference type="SUPFAM" id="SSF47336">
    <property type="entry name" value="ACP-like"/>
    <property type="match status" value="1"/>
</dbReference>
<dbReference type="GO" id="GO:0044550">
    <property type="term" value="P:secondary metabolite biosynthetic process"/>
    <property type="evidence" value="ECO:0007669"/>
    <property type="project" value="TreeGrafter"/>
</dbReference>
<keyword evidence="5" id="KW-1185">Reference proteome</keyword>
<dbReference type="GO" id="GO:0006633">
    <property type="term" value="P:fatty acid biosynthetic process"/>
    <property type="evidence" value="ECO:0007669"/>
    <property type="project" value="TreeGrafter"/>
</dbReference>
<gene>
    <name evidence="4" type="ORF">BHQ10_010272</name>
</gene>
<keyword evidence="1" id="KW-0596">Phosphopantetheine</keyword>
<accession>A0A364LEL4</accession>
<dbReference type="PANTHER" id="PTHR43775">
    <property type="entry name" value="FATTY ACID SYNTHASE"/>
    <property type="match status" value="1"/>
</dbReference>
<dbReference type="InterPro" id="IPR057326">
    <property type="entry name" value="KR_dom"/>
</dbReference>
<dbReference type="AlphaFoldDB" id="A0A364LEL4"/>
<dbReference type="InterPro" id="IPR020806">
    <property type="entry name" value="PKS_PP-bd"/>
</dbReference>
<dbReference type="SUPFAM" id="SSF51735">
    <property type="entry name" value="NAD(P)-binding Rossmann-fold domains"/>
    <property type="match status" value="1"/>
</dbReference>
<organism evidence="4 5">
    <name type="scientific">Talaromyces amestolkiae</name>
    <dbReference type="NCBI Taxonomy" id="1196081"/>
    <lineage>
        <taxon>Eukaryota</taxon>
        <taxon>Fungi</taxon>
        <taxon>Dikarya</taxon>
        <taxon>Ascomycota</taxon>
        <taxon>Pezizomycotina</taxon>
        <taxon>Eurotiomycetes</taxon>
        <taxon>Eurotiomycetidae</taxon>
        <taxon>Eurotiales</taxon>
        <taxon>Trichocomaceae</taxon>
        <taxon>Talaromyces</taxon>
        <taxon>Talaromyces sect. Talaromyces</taxon>
    </lineage>
</organism>